<accession>A0A6A3BM90</accession>
<evidence type="ECO:0000313" key="5">
    <source>
        <dbReference type="Proteomes" id="UP000436088"/>
    </source>
</evidence>
<dbReference type="InterPro" id="IPR036396">
    <property type="entry name" value="Cyt_P450_sf"/>
</dbReference>
<dbReference type="PANTHER" id="PTHR47955">
    <property type="entry name" value="CYTOCHROME P450 FAMILY 71 PROTEIN"/>
    <property type="match status" value="1"/>
</dbReference>
<dbReference type="SUPFAM" id="SSF48264">
    <property type="entry name" value="Cytochrome P450"/>
    <property type="match status" value="1"/>
</dbReference>
<evidence type="ECO:0000313" key="4">
    <source>
        <dbReference type="EMBL" id="KAE8717723.1"/>
    </source>
</evidence>
<keyword evidence="5" id="KW-1185">Reference proteome</keyword>
<evidence type="ECO:0000256" key="3">
    <source>
        <dbReference type="ARBA" id="ARBA00023004"/>
    </source>
</evidence>
<dbReference type="GO" id="GO:0016705">
    <property type="term" value="F:oxidoreductase activity, acting on paired donors, with incorporation or reduction of molecular oxygen"/>
    <property type="evidence" value="ECO:0007669"/>
    <property type="project" value="InterPro"/>
</dbReference>
<keyword evidence="2" id="KW-0479">Metal-binding</keyword>
<name>A0A6A3BM90_HIBSY</name>
<proteinExistence type="inferred from homology"/>
<sequence length="164" mass="19132">MSLHFGNIPILVLSSADVSREITKTYDLTFINRPKLSFFQILLYDYKDIHEYWRQMRSICVLNLLSNKRVQFFRAIIEEETALVLENVQKSSSFGFLENLSKLFSMTTNNIIGRIALVRKYSEDTSKFKKLLREYTELLSTSDVGDYLPWVAWVSHVNGFKAES</sequence>
<comment type="similarity">
    <text evidence="1">Belongs to the cytochrome P450 family.</text>
</comment>
<dbReference type="Proteomes" id="UP000436088">
    <property type="component" value="Unassembled WGS sequence"/>
</dbReference>
<dbReference type="GO" id="GO:0004497">
    <property type="term" value="F:monooxygenase activity"/>
    <property type="evidence" value="ECO:0007669"/>
    <property type="project" value="InterPro"/>
</dbReference>
<dbReference type="GO" id="GO:0020037">
    <property type="term" value="F:heme binding"/>
    <property type="evidence" value="ECO:0007669"/>
    <property type="project" value="InterPro"/>
</dbReference>
<dbReference type="InterPro" id="IPR001128">
    <property type="entry name" value="Cyt_P450"/>
</dbReference>
<organism evidence="4 5">
    <name type="scientific">Hibiscus syriacus</name>
    <name type="common">Rose of Sharon</name>
    <dbReference type="NCBI Taxonomy" id="106335"/>
    <lineage>
        <taxon>Eukaryota</taxon>
        <taxon>Viridiplantae</taxon>
        <taxon>Streptophyta</taxon>
        <taxon>Embryophyta</taxon>
        <taxon>Tracheophyta</taxon>
        <taxon>Spermatophyta</taxon>
        <taxon>Magnoliopsida</taxon>
        <taxon>eudicotyledons</taxon>
        <taxon>Gunneridae</taxon>
        <taxon>Pentapetalae</taxon>
        <taxon>rosids</taxon>
        <taxon>malvids</taxon>
        <taxon>Malvales</taxon>
        <taxon>Malvaceae</taxon>
        <taxon>Malvoideae</taxon>
        <taxon>Hibiscus</taxon>
    </lineage>
</organism>
<protein>
    <submittedName>
        <fullName evidence="4">Detected protein of confused Function</fullName>
    </submittedName>
</protein>
<dbReference type="GO" id="GO:0005506">
    <property type="term" value="F:iron ion binding"/>
    <property type="evidence" value="ECO:0007669"/>
    <property type="project" value="InterPro"/>
</dbReference>
<evidence type="ECO:0000256" key="1">
    <source>
        <dbReference type="ARBA" id="ARBA00010617"/>
    </source>
</evidence>
<comment type="caution">
    <text evidence="4">The sequence shown here is derived from an EMBL/GenBank/DDBJ whole genome shotgun (WGS) entry which is preliminary data.</text>
</comment>
<dbReference type="Pfam" id="PF00067">
    <property type="entry name" value="p450"/>
    <property type="match status" value="1"/>
</dbReference>
<dbReference type="EMBL" id="VEPZ02000820">
    <property type="protein sequence ID" value="KAE8717723.1"/>
    <property type="molecule type" value="Genomic_DNA"/>
</dbReference>
<reference evidence="4" key="1">
    <citation type="submission" date="2019-09" db="EMBL/GenBank/DDBJ databases">
        <title>Draft genome information of white flower Hibiscus syriacus.</title>
        <authorList>
            <person name="Kim Y.-M."/>
        </authorList>
    </citation>
    <scope>NUCLEOTIDE SEQUENCE [LARGE SCALE GENOMIC DNA]</scope>
    <source>
        <strain evidence="4">YM2019G1</strain>
    </source>
</reference>
<keyword evidence="3" id="KW-0408">Iron</keyword>
<dbReference type="AlphaFoldDB" id="A0A6A3BM90"/>
<dbReference type="Gene3D" id="1.10.630.10">
    <property type="entry name" value="Cytochrome P450"/>
    <property type="match status" value="1"/>
</dbReference>
<evidence type="ECO:0000256" key="2">
    <source>
        <dbReference type="ARBA" id="ARBA00022723"/>
    </source>
</evidence>
<dbReference type="PANTHER" id="PTHR47955:SF15">
    <property type="entry name" value="CYTOCHROME P450 71A2-LIKE"/>
    <property type="match status" value="1"/>
</dbReference>
<gene>
    <name evidence="4" type="ORF">F3Y22_tig00110029pilonHSYRG00074</name>
</gene>